<dbReference type="AlphaFoldDB" id="A0A1X0QH21"/>
<evidence type="ECO:0000313" key="2">
    <source>
        <dbReference type="Proteomes" id="UP000192501"/>
    </source>
</evidence>
<organism evidence="1 2">
    <name type="scientific">Hepatospora eriocheir</name>
    <dbReference type="NCBI Taxonomy" id="1081669"/>
    <lineage>
        <taxon>Eukaryota</taxon>
        <taxon>Fungi</taxon>
        <taxon>Fungi incertae sedis</taxon>
        <taxon>Microsporidia</taxon>
        <taxon>Hepatosporidae</taxon>
        <taxon>Hepatospora</taxon>
    </lineage>
</organism>
<comment type="caution">
    <text evidence="1">The sequence shown here is derived from an EMBL/GenBank/DDBJ whole genome shotgun (WGS) entry which is preliminary data.</text>
</comment>
<accession>A0A1X0QH21</accession>
<gene>
    <name evidence="1" type="ORF">A0H76_1442</name>
</gene>
<dbReference type="EMBL" id="LTAI01000306">
    <property type="protein sequence ID" value="ORD99079.1"/>
    <property type="molecule type" value="Genomic_DNA"/>
</dbReference>
<dbReference type="VEuPathDB" id="MicrosporidiaDB:A0H76_1442"/>
<sequence>MYVSFYSLIRNNKPKVINFILDKFTFIEVNFEIMILKSFEYNFAMLNVIVYVFTMYSDVV</sequence>
<proteinExistence type="predicted"/>
<dbReference type="Proteomes" id="UP000192501">
    <property type="component" value="Unassembled WGS sequence"/>
</dbReference>
<protein>
    <submittedName>
        <fullName evidence="1">Uncharacterized protein</fullName>
    </submittedName>
</protein>
<name>A0A1X0QH21_9MICR</name>
<evidence type="ECO:0000313" key="1">
    <source>
        <dbReference type="EMBL" id="ORD99079.1"/>
    </source>
</evidence>
<reference evidence="1 2" key="1">
    <citation type="journal article" date="2017" name="Environ. Microbiol.">
        <title>Decay of the glycolytic pathway and adaptation to intranuclear parasitism within Enterocytozoonidae microsporidia.</title>
        <authorList>
            <person name="Wiredu Boakye D."/>
            <person name="Jaroenlak P."/>
            <person name="Prachumwat A."/>
            <person name="Williams T.A."/>
            <person name="Bateman K.S."/>
            <person name="Itsathitphaisarn O."/>
            <person name="Sritunyalucksana K."/>
            <person name="Paszkiewicz K.H."/>
            <person name="Moore K.A."/>
            <person name="Stentiford G.D."/>
            <person name="Williams B.A."/>
        </authorList>
    </citation>
    <scope>NUCLEOTIDE SEQUENCE [LARGE SCALE GENOMIC DNA]</scope>
    <source>
        <strain evidence="2">canceri</strain>
    </source>
</reference>